<feature type="compositionally biased region" description="Basic and acidic residues" evidence="1">
    <location>
        <begin position="93"/>
        <end position="109"/>
    </location>
</feature>
<dbReference type="GeneID" id="25363606"/>
<dbReference type="AlphaFoldDB" id="A0A074YRP1"/>
<organism evidence="2 3">
    <name type="scientific">Aureobasidium subglaciale (strain EXF-2481)</name>
    <name type="common">Aureobasidium pullulans var. subglaciale</name>
    <dbReference type="NCBI Taxonomy" id="1043005"/>
    <lineage>
        <taxon>Eukaryota</taxon>
        <taxon>Fungi</taxon>
        <taxon>Dikarya</taxon>
        <taxon>Ascomycota</taxon>
        <taxon>Pezizomycotina</taxon>
        <taxon>Dothideomycetes</taxon>
        <taxon>Dothideomycetidae</taxon>
        <taxon>Dothideales</taxon>
        <taxon>Saccotheciaceae</taxon>
        <taxon>Aureobasidium</taxon>
    </lineage>
</organism>
<dbReference type="HOGENOM" id="CLU_534167_0_0_1"/>
<dbReference type="OrthoDB" id="3928413at2759"/>
<feature type="region of interest" description="Disordered" evidence="1">
    <location>
        <begin position="1"/>
        <end position="21"/>
    </location>
</feature>
<feature type="compositionally biased region" description="Basic and acidic residues" evidence="1">
    <location>
        <begin position="129"/>
        <end position="142"/>
    </location>
</feature>
<evidence type="ECO:0000313" key="3">
    <source>
        <dbReference type="Proteomes" id="UP000030641"/>
    </source>
</evidence>
<dbReference type="EMBL" id="KL584755">
    <property type="protein sequence ID" value="KEQ96767.1"/>
    <property type="molecule type" value="Genomic_DNA"/>
</dbReference>
<feature type="region of interest" description="Disordered" evidence="1">
    <location>
        <begin position="238"/>
        <end position="370"/>
    </location>
</feature>
<dbReference type="Proteomes" id="UP000030641">
    <property type="component" value="Unassembled WGS sequence"/>
</dbReference>
<evidence type="ECO:0000313" key="2">
    <source>
        <dbReference type="EMBL" id="KEQ96767.1"/>
    </source>
</evidence>
<feature type="region of interest" description="Disordered" evidence="1">
    <location>
        <begin position="198"/>
        <end position="220"/>
    </location>
</feature>
<feature type="compositionally biased region" description="Basic and acidic residues" evidence="1">
    <location>
        <begin position="349"/>
        <end position="363"/>
    </location>
</feature>
<dbReference type="InParanoid" id="A0A074YRP1"/>
<accession>A0A074YRP1</accession>
<proteinExistence type="predicted"/>
<feature type="compositionally biased region" description="Basic and acidic residues" evidence="1">
    <location>
        <begin position="277"/>
        <end position="311"/>
    </location>
</feature>
<dbReference type="STRING" id="1043005.A0A074YRP1"/>
<feature type="compositionally biased region" description="Basic and acidic residues" evidence="1">
    <location>
        <begin position="238"/>
        <end position="261"/>
    </location>
</feature>
<feature type="region of interest" description="Disordered" evidence="1">
    <location>
        <begin position="48"/>
        <end position="109"/>
    </location>
</feature>
<evidence type="ECO:0000256" key="1">
    <source>
        <dbReference type="SAM" id="MobiDB-lite"/>
    </source>
</evidence>
<feature type="compositionally biased region" description="Polar residues" evidence="1">
    <location>
        <begin position="1"/>
        <end position="10"/>
    </location>
</feature>
<feature type="region of interest" description="Disordered" evidence="1">
    <location>
        <begin position="122"/>
        <end position="142"/>
    </location>
</feature>
<feature type="compositionally biased region" description="Basic and acidic residues" evidence="1">
    <location>
        <begin position="69"/>
        <end position="85"/>
    </location>
</feature>
<name>A0A074YRP1_AURSE</name>
<gene>
    <name evidence="2" type="ORF">AUEXF2481DRAFT_27904</name>
</gene>
<reference evidence="2 3" key="1">
    <citation type="journal article" date="2014" name="BMC Genomics">
        <title>Genome sequencing of four Aureobasidium pullulans varieties: biotechnological potential, stress tolerance, and description of new species.</title>
        <authorList>
            <person name="Gostin Ar C."/>
            <person name="Ohm R.A."/>
            <person name="Kogej T."/>
            <person name="Sonjak S."/>
            <person name="Turk M."/>
            <person name="Zajc J."/>
            <person name="Zalar P."/>
            <person name="Grube M."/>
            <person name="Sun H."/>
            <person name="Han J."/>
            <person name="Sharma A."/>
            <person name="Chiniquy J."/>
            <person name="Ngan C.Y."/>
            <person name="Lipzen A."/>
            <person name="Barry K."/>
            <person name="Grigoriev I.V."/>
            <person name="Gunde-Cimerman N."/>
        </authorList>
    </citation>
    <scope>NUCLEOTIDE SEQUENCE [LARGE SCALE GENOMIC DNA]</scope>
    <source>
        <strain evidence="2 3">EXF-2481</strain>
    </source>
</reference>
<keyword evidence="3" id="KW-1185">Reference proteome</keyword>
<sequence length="510" mass="59475">MGANNYSPYRQDSDSDSSEEAIVRYGGYQHSESRYEDFEMWNLSCADAEPGWSDTEEGRRSLGRPPKAGRKEEKAKKAEASRQRALEQAAKQRKTEAEDRARAAASREAELIRQMAATQQATRLAAEANQREEAAREADALRRRAMEQAAELRKREAEKWSREAAIVMAEVAARIRADMESEKRNKEAEKAVVQEKINEERRKEDEHRKKREARAALARKVIEEERRQREKYIKEWKAEQDLAKKKADEERRKKEEAEKAVEIALRPFEAGRRKKLAGQEELRRQEEEADLAEVRKRSLQEWEVNREKTAEEAVTAEPRAKEEEANRAESTETHSDDEWGKQVAKRAALRAEDAQRMTDEKTARNWRRNAANRSLHDTLDNADIEKTDRDEKYALSRKDITYDLDEIKTVLELLADKMRSDALQDQLFLTQRASDQQETTPPYDLGGERTPTVRVLTARDHRREYAADQARRDDYDLLILRDEEYRVTAMDQLWHRRSKPAGWSRDCNMI</sequence>
<protein>
    <submittedName>
        <fullName evidence="2">Uncharacterized protein</fullName>
    </submittedName>
</protein>
<dbReference type="RefSeq" id="XP_013345300.1">
    <property type="nucleotide sequence ID" value="XM_013489846.1"/>
</dbReference>
<feature type="compositionally biased region" description="Basic and acidic residues" evidence="1">
    <location>
        <begin position="198"/>
        <end position="207"/>
    </location>
</feature>
<dbReference type="OMA" id="EPEFEWV"/>
<feature type="compositionally biased region" description="Basic and acidic residues" evidence="1">
    <location>
        <begin position="318"/>
        <end position="340"/>
    </location>
</feature>